<keyword evidence="3" id="KW-1185">Reference proteome</keyword>
<evidence type="ECO:0000313" key="2">
    <source>
        <dbReference type="EMBL" id="TWH04831.1"/>
    </source>
</evidence>
<keyword evidence="2" id="KW-0255">Endonuclease</keyword>
<evidence type="ECO:0000313" key="3">
    <source>
        <dbReference type="Proteomes" id="UP000321583"/>
    </source>
</evidence>
<dbReference type="GO" id="GO:0004519">
    <property type="term" value="F:endonuclease activity"/>
    <property type="evidence" value="ECO:0007669"/>
    <property type="project" value="UniProtKB-KW"/>
</dbReference>
<reference evidence="2 3" key="1">
    <citation type="submission" date="2019-07" db="EMBL/GenBank/DDBJ databases">
        <title>Genome sequencing of lignin-degrading bacterial isolates.</title>
        <authorList>
            <person name="Gladden J."/>
        </authorList>
    </citation>
    <scope>NUCLEOTIDE SEQUENCE [LARGE SCALE GENOMIC DNA]</scope>
    <source>
        <strain evidence="2 3">J19</strain>
    </source>
</reference>
<protein>
    <submittedName>
        <fullName evidence="2">Restriction endonuclease</fullName>
    </submittedName>
</protein>
<dbReference type="EMBL" id="VLJS01000100">
    <property type="protein sequence ID" value="TWH04831.1"/>
    <property type="molecule type" value="Genomic_DNA"/>
</dbReference>
<keyword evidence="2" id="KW-0378">Hydrolase</keyword>
<organism evidence="2 3">
    <name type="scientific">Pseudoxanthomonas taiwanensis J19</name>
    <dbReference type="NCBI Taxonomy" id="935569"/>
    <lineage>
        <taxon>Bacteria</taxon>
        <taxon>Pseudomonadati</taxon>
        <taxon>Pseudomonadota</taxon>
        <taxon>Gammaproteobacteria</taxon>
        <taxon>Lysobacterales</taxon>
        <taxon>Lysobacteraceae</taxon>
        <taxon>Pseudoxanthomonas</taxon>
    </lineage>
</organism>
<dbReference type="InterPro" id="IPR011335">
    <property type="entry name" value="Restrct_endonuc-II-like"/>
</dbReference>
<gene>
    <name evidence="2" type="ORF">L613_006800000060</name>
</gene>
<sequence length="302" mass="32864">MSAWILGGSLALLTAAVGLPYVWFVRRGTHRATAGLRAIAALRWRELSTLVGQAMQQRGLRHAGRGHGEAALMTDGSQRWLLACKHGSAYRLGSHHVTELAAEMELAEARHGILLTEGRARAGALAAAARHDIEVIDGRRLWTLLRPYVGPETRTQVEAAAEARSRTEAFCVAGLALALGALGVVSGDALVDGLATLRAPRGNVEPQALAAAAGIEDFPDEATLQHYRNEVVRGVSLQPGIGRVFWLTHNTLVVDRTGTIEAIWPLVCAELERYPALRTVRVQLNPRPGREEQVRWRQCRVQ</sequence>
<dbReference type="GO" id="GO:0003677">
    <property type="term" value="F:DNA binding"/>
    <property type="evidence" value="ECO:0007669"/>
    <property type="project" value="InterPro"/>
</dbReference>
<dbReference type="InterPro" id="IPR007560">
    <property type="entry name" value="Restrct_endonuc_IV_Mrr"/>
</dbReference>
<feature type="domain" description="Restriction endonuclease type IV Mrr" evidence="1">
    <location>
        <begin position="40"/>
        <end position="144"/>
    </location>
</feature>
<name>A0A562D6U7_9GAMM</name>
<dbReference type="Proteomes" id="UP000321583">
    <property type="component" value="Unassembled WGS sequence"/>
</dbReference>
<dbReference type="OrthoDB" id="5965220at2"/>
<dbReference type="Pfam" id="PF04471">
    <property type="entry name" value="Mrr_cat"/>
    <property type="match status" value="1"/>
</dbReference>
<comment type="caution">
    <text evidence="2">The sequence shown here is derived from an EMBL/GenBank/DDBJ whole genome shotgun (WGS) entry which is preliminary data.</text>
</comment>
<proteinExistence type="predicted"/>
<keyword evidence="2" id="KW-0540">Nuclease</keyword>
<dbReference type="RefSeq" id="WP_147209114.1">
    <property type="nucleotide sequence ID" value="NZ_VLJS01000100.1"/>
</dbReference>
<evidence type="ECO:0000259" key="1">
    <source>
        <dbReference type="Pfam" id="PF04471"/>
    </source>
</evidence>
<dbReference type="AlphaFoldDB" id="A0A562D6U7"/>
<dbReference type="GO" id="GO:0009307">
    <property type="term" value="P:DNA restriction-modification system"/>
    <property type="evidence" value="ECO:0007669"/>
    <property type="project" value="InterPro"/>
</dbReference>
<accession>A0A562D6U7</accession>
<dbReference type="SUPFAM" id="SSF52980">
    <property type="entry name" value="Restriction endonuclease-like"/>
    <property type="match status" value="1"/>
</dbReference>